<dbReference type="RefSeq" id="WP_014679720.1">
    <property type="nucleotide sequence ID" value="NC_017770.1"/>
</dbReference>
<dbReference type="CDD" id="cd06325">
    <property type="entry name" value="PBP1_ABC_unchar_transporter"/>
    <property type="match status" value="1"/>
</dbReference>
<dbReference type="OrthoDB" id="786197at2"/>
<dbReference type="EMBL" id="CP003349">
    <property type="protein sequence ID" value="AFD06493.1"/>
    <property type="molecule type" value="Genomic_DNA"/>
</dbReference>
<dbReference type="InterPro" id="IPR007487">
    <property type="entry name" value="ABC_transpt-TYRBP-like"/>
</dbReference>
<dbReference type="HOGENOM" id="CLU_058196_1_0_10"/>
<reference evidence="1" key="1">
    <citation type="submission" date="2012-02" db="EMBL/GenBank/DDBJ databases">
        <title>The complete genome of Solitalea canadensis DSM 3403.</title>
        <authorList>
            <consortium name="US DOE Joint Genome Institute (JGI-PGF)"/>
            <person name="Lucas S."/>
            <person name="Copeland A."/>
            <person name="Lapidus A."/>
            <person name="Glavina del Rio T."/>
            <person name="Dalin E."/>
            <person name="Tice H."/>
            <person name="Bruce D."/>
            <person name="Goodwin L."/>
            <person name="Pitluck S."/>
            <person name="Peters L."/>
            <person name="Ovchinnikova G."/>
            <person name="Lu M."/>
            <person name="Kyrpides N."/>
            <person name="Mavromatis K."/>
            <person name="Ivanova N."/>
            <person name="Brettin T."/>
            <person name="Detter J.C."/>
            <person name="Han C."/>
            <person name="Larimer F."/>
            <person name="Land M."/>
            <person name="Hauser L."/>
            <person name="Markowitz V."/>
            <person name="Cheng J.-F."/>
            <person name="Hugenholtz P."/>
            <person name="Woyke T."/>
            <person name="Wu D."/>
            <person name="Spring S."/>
            <person name="Schroeder M."/>
            <person name="Kopitz M."/>
            <person name="Brambilla E."/>
            <person name="Klenk H.-P."/>
            <person name="Eisen J.A."/>
        </authorList>
    </citation>
    <scope>NUCLEOTIDE SEQUENCE</scope>
    <source>
        <strain evidence="1">DSM 3403</strain>
    </source>
</reference>
<sequence length="318" mass="34550">MKKGILLIICAVFLLGCDSSSNKSGKRKIAFIDAFEDATLAQAKQGFYDALKQGGFEDKKNIEIIYSNAQNNIPTLIQSINYAVSQKVELMATNATLPTITAAQRQKNVPIFMMVSSSPKMAGLTDSRGLPPSNLFGIYEELNYIDTSVAIIKTLKPSVKRLAAIYSQSEPQSVDAYNRIVAQAKASGMELIALPVSSSAETQLVVESLLTKKVDAFFALPDNSVFASFETIVRSCDKAGVPIFTSEAGLVKRGAVAAFGADLYQWGFQAGEQAVKYLKDPHTKSLKPEIVKVRKRVYNPQVAAKYGIKVGEGFEVVK</sequence>
<dbReference type="KEGG" id="scn:Solca_1407"/>
<dbReference type="SUPFAM" id="SSF53822">
    <property type="entry name" value="Periplasmic binding protein-like I"/>
    <property type="match status" value="2"/>
</dbReference>
<dbReference type="STRING" id="929556.Solca_1407"/>
<dbReference type="Proteomes" id="UP000007590">
    <property type="component" value="Chromosome"/>
</dbReference>
<organism evidence="1 2">
    <name type="scientific">Solitalea canadensis (strain ATCC 29591 / DSM 3403 / JCM 21819 / LMG 8368 / NBRC 15130 / NCIMB 12057 / USAM 9D)</name>
    <name type="common">Flexibacter canadensis</name>
    <dbReference type="NCBI Taxonomy" id="929556"/>
    <lineage>
        <taxon>Bacteria</taxon>
        <taxon>Pseudomonadati</taxon>
        <taxon>Bacteroidota</taxon>
        <taxon>Sphingobacteriia</taxon>
        <taxon>Sphingobacteriales</taxon>
        <taxon>Sphingobacteriaceae</taxon>
        <taxon>Solitalea</taxon>
    </lineage>
</organism>
<dbReference type="Pfam" id="PF04392">
    <property type="entry name" value="ABC_sub_bind"/>
    <property type="match status" value="1"/>
</dbReference>
<dbReference type="AlphaFoldDB" id="H8KVJ0"/>
<dbReference type="PANTHER" id="PTHR35271:SF1">
    <property type="entry name" value="ABC TRANSPORTER, SUBSTRATE-BINDING LIPOPROTEIN"/>
    <property type="match status" value="1"/>
</dbReference>
<evidence type="ECO:0000313" key="2">
    <source>
        <dbReference type="Proteomes" id="UP000007590"/>
    </source>
</evidence>
<name>H8KVJ0_SOLCM</name>
<dbReference type="PROSITE" id="PS51257">
    <property type="entry name" value="PROKAR_LIPOPROTEIN"/>
    <property type="match status" value="1"/>
</dbReference>
<proteinExistence type="predicted"/>
<evidence type="ECO:0000313" key="1">
    <source>
        <dbReference type="EMBL" id="AFD06493.1"/>
    </source>
</evidence>
<accession>H8KVJ0</accession>
<protein>
    <submittedName>
        <fullName evidence="1">ABC-type uncharacterized transport system, periplasmic component</fullName>
    </submittedName>
</protein>
<dbReference type="PANTHER" id="PTHR35271">
    <property type="entry name" value="ABC TRANSPORTER, SUBSTRATE-BINDING LIPOPROTEIN-RELATED"/>
    <property type="match status" value="1"/>
</dbReference>
<gene>
    <name evidence="1" type="ordered locus">Solca_1407</name>
</gene>
<dbReference type="InterPro" id="IPR028082">
    <property type="entry name" value="Peripla_BP_I"/>
</dbReference>
<dbReference type="Gene3D" id="3.40.50.2300">
    <property type="match status" value="2"/>
</dbReference>
<keyword evidence="2" id="KW-1185">Reference proteome</keyword>
<dbReference type="eggNOG" id="COG2984">
    <property type="taxonomic scope" value="Bacteria"/>
</dbReference>